<accession>A0ABU4XSN9</accession>
<evidence type="ECO:0000259" key="5">
    <source>
        <dbReference type="PROSITE" id="PS50977"/>
    </source>
</evidence>
<dbReference type="PRINTS" id="PR00455">
    <property type="entry name" value="HTHTETR"/>
</dbReference>
<keyword evidence="3" id="KW-0804">Transcription</keyword>
<dbReference type="PANTHER" id="PTHR47506">
    <property type="entry name" value="TRANSCRIPTIONAL REGULATORY PROTEIN"/>
    <property type="match status" value="1"/>
</dbReference>
<evidence type="ECO:0000256" key="3">
    <source>
        <dbReference type="ARBA" id="ARBA00023163"/>
    </source>
</evidence>
<feature type="DNA-binding region" description="H-T-H motif" evidence="4">
    <location>
        <begin position="32"/>
        <end position="51"/>
    </location>
</feature>
<feature type="domain" description="HTH tetR-type" evidence="5">
    <location>
        <begin position="9"/>
        <end position="69"/>
    </location>
</feature>
<evidence type="ECO:0000256" key="1">
    <source>
        <dbReference type="ARBA" id="ARBA00023015"/>
    </source>
</evidence>
<organism evidence="6 7">
    <name type="scientific">Mesorhizobium dulcispinae</name>
    <dbReference type="NCBI Taxonomy" id="3072316"/>
    <lineage>
        <taxon>Bacteria</taxon>
        <taxon>Pseudomonadati</taxon>
        <taxon>Pseudomonadota</taxon>
        <taxon>Alphaproteobacteria</taxon>
        <taxon>Hyphomicrobiales</taxon>
        <taxon>Phyllobacteriaceae</taxon>
        <taxon>Mesorhizobium</taxon>
    </lineage>
</organism>
<dbReference type="Gene3D" id="1.10.357.10">
    <property type="entry name" value="Tetracycline Repressor, domain 2"/>
    <property type="match status" value="1"/>
</dbReference>
<gene>
    <name evidence="6" type="ORF">RFM27_31920</name>
</gene>
<dbReference type="RefSeq" id="WP_320319083.1">
    <property type="nucleotide sequence ID" value="NZ_JAVIIX010000037.1"/>
</dbReference>
<dbReference type="InterPro" id="IPR023772">
    <property type="entry name" value="DNA-bd_HTH_TetR-type_CS"/>
</dbReference>
<reference evidence="6 7" key="1">
    <citation type="submission" date="2023-08" db="EMBL/GenBank/DDBJ databases">
        <title>Implementing the SeqCode for naming new Mesorhizobium species isolated from Vachellia karroo root nodules.</title>
        <authorList>
            <person name="Van Lill M."/>
        </authorList>
    </citation>
    <scope>NUCLEOTIDE SEQUENCE [LARGE SCALE GENOMIC DNA]</scope>
    <source>
        <strain evidence="6 7">VK23A</strain>
    </source>
</reference>
<keyword evidence="2 4" id="KW-0238">DNA-binding</keyword>
<dbReference type="Pfam" id="PF00440">
    <property type="entry name" value="TetR_N"/>
    <property type="match status" value="1"/>
</dbReference>
<dbReference type="PANTHER" id="PTHR47506:SF7">
    <property type="entry name" value="TRANSCRIPTIONAL REGULATORY PROTEIN"/>
    <property type="match status" value="1"/>
</dbReference>
<dbReference type="InterPro" id="IPR009057">
    <property type="entry name" value="Homeodomain-like_sf"/>
</dbReference>
<keyword evidence="7" id="KW-1185">Reference proteome</keyword>
<sequence length="190" mass="20662">MKKSKIETAETRKRIIVSAAREFRERGIEETSLAELMAAAGLTDGGFYRHFDSKAQLVQESVELAVDEVIATFENAAGRSKGRRAVMAVVEEYLTPEHRDNLATGCILAANGSEVARADAAVRERATAGIARLIDILAERYRQSSDRLARQEAIGALSAMVGALTLARVASDAKLSDEIMQATRRQLGRV</sequence>
<protein>
    <submittedName>
        <fullName evidence="6">TetR family transcriptional regulator</fullName>
    </submittedName>
</protein>
<proteinExistence type="predicted"/>
<evidence type="ECO:0000256" key="2">
    <source>
        <dbReference type="ARBA" id="ARBA00023125"/>
    </source>
</evidence>
<dbReference type="PROSITE" id="PS01081">
    <property type="entry name" value="HTH_TETR_1"/>
    <property type="match status" value="1"/>
</dbReference>
<evidence type="ECO:0000256" key="4">
    <source>
        <dbReference type="PROSITE-ProRule" id="PRU00335"/>
    </source>
</evidence>
<dbReference type="InterPro" id="IPR001647">
    <property type="entry name" value="HTH_TetR"/>
</dbReference>
<comment type="caution">
    <text evidence="6">The sequence shown here is derived from an EMBL/GenBank/DDBJ whole genome shotgun (WGS) entry which is preliminary data.</text>
</comment>
<dbReference type="Gene3D" id="1.10.10.60">
    <property type="entry name" value="Homeodomain-like"/>
    <property type="match status" value="1"/>
</dbReference>
<keyword evidence="1" id="KW-0805">Transcription regulation</keyword>
<dbReference type="EMBL" id="JAVIIZ010000039">
    <property type="protein sequence ID" value="MDX8476677.1"/>
    <property type="molecule type" value="Genomic_DNA"/>
</dbReference>
<name>A0ABU4XSN9_9HYPH</name>
<dbReference type="Proteomes" id="UP001271780">
    <property type="component" value="Unassembled WGS sequence"/>
</dbReference>
<evidence type="ECO:0000313" key="6">
    <source>
        <dbReference type="EMBL" id="MDX8476677.1"/>
    </source>
</evidence>
<dbReference type="InterPro" id="IPR036271">
    <property type="entry name" value="Tet_transcr_reg_TetR-rel_C_sf"/>
</dbReference>
<dbReference type="SUPFAM" id="SSF48498">
    <property type="entry name" value="Tetracyclin repressor-like, C-terminal domain"/>
    <property type="match status" value="1"/>
</dbReference>
<dbReference type="SUPFAM" id="SSF46689">
    <property type="entry name" value="Homeodomain-like"/>
    <property type="match status" value="1"/>
</dbReference>
<evidence type="ECO:0000313" key="7">
    <source>
        <dbReference type="Proteomes" id="UP001271780"/>
    </source>
</evidence>
<dbReference type="PROSITE" id="PS50977">
    <property type="entry name" value="HTH_TETR_2"/>
    <property type="match status" value="1"/>
</dbReference>